<dbReference type="RefSeq" id="WP_087715246.1">
    <property type="nucleotide sequence ID" value="NZ_MWPH01000003.1"/>
</dbReference>
<dbReference type="AlphaFoldDB" id="A0A202E6A9"/>
<proteinExistence type="predicted"/>
<protein>
    <submittedName>
        <fullName evidence="2">Uncharacterized protein</fullName>
    </submittedName>
</protein>
<comment type="caution">
    <text evidence="2">The sequence shown here is derived from an EMBL/GenBank/DDBJ whole genome shotgun (WGS) entry which is preliminary data.</text>
</comment>
<evidence type="ECO:0000313" key="2">
    <source>
        <dbReference type="EMBL" id="OVE83797.1"/>
    </source>
</evidence>
<feature type="region of interest" description="Disordered" evidence="1">
    <location>
        <begin position="93"/>
        <end position="134"/>
    </location>
</feature>
<feature type="compositionally biased region" description="Low complexity" evidence="1">
    <location>
        <begin position="120"/>
        <end position="134"/>
    </location>
</feature>
<dbReference type="InterPro" id="IPR055927">
    <property type="entry name" value="DUF7504"/>
</dbReference>
<dbReference type="EMBL" id="MWPH01000003">
    <property type="protein sequence ID" value="OVE83797.1"/>
    <property type="molecule type" value="Genomic_DNA"/>
</dbReference>
<name>A0A202E6A9_9EURY</name>
<organism evidence="2 3">
    <name type="scientific">Natronolimnobius baerhuensis</name>
    <dbReference type="NCBI Taxonomy" id="253108"/>
    <lineage>
        <taxon>Archaea</taxon>
        <taxon>Methanobacteriati</taxon>
        <taxon>Methanobacteriota</taxon>
        <taxon>Stenosarchaea group</taxon>
        <taxon>Halobacteria</taxon>
        <taxon>Halobacteriales</taxon>
        <taxon>Natrialbaceae</taxon>
        <taxon>Natronolimnobius</taxon>
    </lineage>
</organism>
<evidence type="ECO:0000256" key="1">
    <source>
        <dbReference type="SAM" id="MobiDB-lite"/>
    </source>
</evidence>
<sequence>MFSGPVSGDTSTDGGFTTKLRQLKHDGASVLVVGSLQPDHRRDICRRLFGDESSVDTLRRRIAVSTTGQAVWPTPGADSTPATFRHITYDAPARGTTAHQSPPTADETDPDTPSTPPHPETATAPTATTNSSTVAPARVTVDSLADVGIAISSAIEFFDTDADGLEPAELRVGIDSLLPLLEASDRETVFTFLHLITGRTTAADGMFHCHLPVEHDATIVSVLSSLFDVVLEVQDRADGYEERWSLTDEGRKSGWISRS</sequence>
<evidence type="ECO:0000313" key="3">
    <source>
        <dbReference type="Proteomes" id="UP000196084"/>
    </source>
</evidence>
<keyword evidence="3" id="KW-1185">Reference proteome</keyword>
<dbReference type="Proteomes" id="UP000196084">
    <property type="component" value="Unassembled WGS sequence"/>
</dbReference>
<reference evidence="2 3" key="1">
    <citation type="submission" date="2017-02" db="EMBL/GenBank/DDBJ databases">
        <title>Natronthermophilus aegyptiacus gen. nov.,sp. nov., an aerobic, extremely halophilic alkalithermophilic archaeon isolated from the athalassohaline Wadi An Natrun, Egypt.</title>
        <authorList>
            <person name="Zhao B."/>
        </authorList>
    </citation>
    <scope>NUCLEOTIDE SEQUENCE [LARGE SCALE GENOMIC DNA]</scope>
    <source>
        <strain evidence="2 3">CGMCC 1.3597</strain>
    </source>
</reference>
<dbReference type="Pfam" id="PF24336">
    <property type="entry name" value="DUF7504"/>
    <property type="match status" value="1"/>
</dbReference>
<gene>
    <name evidence="2" type="ORF">B2G88_15360</name>
</gene>
<accession>A0A202E6A9</accession>
<dbReference type="OrthoDB" id="252760at2157"/>